<gene>
    <name evidence="2" type="ORF">ACFQ4E_17665</name>
</gene>
<feature type="chain" id="PRO_5046008070" evidence="1">
    <location>
        <begin position="21"/>
        <end position="90"/>
    </location>
</feature>
<evidence type="ECO:0000313" key="2">
    <source>
        <dbReference type="EMBL" id="MFD1344263.1"/>
    </source>
</evidence>
<organism evidence="2 3">
    <name type="scientific">Litorisediminicola beolgyonensis</name>
    <dbReference type="NCBI Taxonomy" id="1173614"/>
    <lineage>
        <taxon>Bacteria</taxon>
        <taxon>Pseudomonadati</taxon>
        <taxon>Pseudomonadota</taxon>
        <taxon>Alphaproteobacteria</taxon>
        <taxon>Rhodobacterales</taxon>
        <taxon>Paracoccaceae</taxon>
        <taxon>Litorisediminicola</taxon>
    </lineage>
</organism>
<keyword evidence="3" id="KW-1185">Reference proteome</keyword>
<reference evidence="3" key="1">
    <citation type="journal article" date="2019" name="Int. J. Syst. Evol. Microbiol.">
        <title>The Global Catalogue of Microorganisms (GCM) 10K type strain sequencing project: providing services to taxonomists for standard genome sequencing and annotation.</title>
        <authorList>
            <consortium name="The Broad Institute Genomics Platform"/>
            <consortium name="The Broad Institute Genome Sequencing Center for Infectious Disease"/>
            <person name="Wu L."/>
            <person name="Ma J."/>
        </authorList>
    </citation>
    <scope>NUCLEOTIDE SEQUENCE [LARGE SCALE GENOMIC DNA]</scope>
    <source>
        <strain evidence="3">CCUG 62953</strain>
    </source>
</reference>
<name>A0ABW3ZMR1_9RHOB</name>
<keyword evidence="1" id="KW-0732">Signal</keyword>
<evidence type="ECO:0000313" key="3">
    <source>
        <dbReference type="Proteomes" id="UP001597135"/>
    </source>
</evidence>
<evidence type="ECO:0000256" key="1">
    <source>
        <dbReference type="SAM" id="SignalP"/>
    </source>
</evidence>
<accession>A0ABW3ZMR1</accession>
<dbReference type="EMBL" id="JBHTMU010000043">
    <property type="protein sequence ID" value="MFD1344263.1"/>
    <property type="molecule type" value="Genomic_DNA"/>
</dbReference>
<proteinExistence type="predicted"/>
<protein>
    <submittedName>
        <fullName evidence="2">Uncharacterized protein</fullName>
    </submittedName>
</protein>
<dbReference type="Proteomes" id="UP001597135">
    <property type="component" value="Unassembled WGS sequence"/>
</dbReference>
<feature type="signal peptide" evidence="1">
    <location>
        <begin position="1"/>
        <end position="20"/>
    </location>
</feature>
<comment type="caution">
    <text evidence="2">The sequence shown here is derived from an EMBL/GenBank/DDBJ whole genome shotgun (WGS) entry which is preliminary data.</text>
</comment>
<dbReference type="RefSeq" id="WP_386805847.1">
    <property type="nucleotide sequence ID" value="NZ_JBHTMU010000043.1"/>
</dbReference>
<sequence>MTRLILTAALALGLAGAAAAQTQGPTSPIFSTKGGSAVPGETFEGQWFTTQDGCTYSRTKAPGYPTRWVLILNPHHVGQKPAHRGCKVML</sequence>